<accession>A0AAN0Y8A4</accession>
<sequence>MSGVSAAPNQSTLTGQVLAISQNENGKHRVRLLIEQVDRQFGPCFTEPGSHLDCFTFDNVDELTVGSQIRGQAEFIGGPHHQECLLSDISVDVH</sequence>
<protein>
    <submittedName>
        <fullName evidence="1">Uncharacterized protein</fullName>
    </submittedName>
</protein>
<name>A0AAN0Y8A4_VIBNA</name>
<dbReference type="RefSeq" id="WP_020333520.1">
    <property type="nucleotide sequence ID" value="NZ_ATFJ01000008.1"/>
</dbReference>
<gene>
    <name evidence="1" type="ORF">BA890_19735</name>
</gene>
<evidence type="ECO:0000313" key="2">
    <source>
        <dbReference type="Proteomes" id="UP000092741"/>
    </source>
</evidence>
<proteinExistence type="predicted"/>
<dbReference type="GeneID" id="70914310"/>
<keyword evidence="2" id="KW-1185">Reference proteome</keyword>
<reference evidence="1 2" key="1">
    <citation type="submission" date="2016-07" db="EMBL/GenBank/DDBJ databases">
        <title>Developing Vibrio natriegens as a novel, fast-growing host for biotechnology.</title>
        <authorList>
            <person name="Weinstock M.T."/>
            <person name="Hesek E.D."/>
            <person name="Wilson C.M."/>
            <person name="Gibson D.G."/>
        </authorList>
    </citation>
    <scope>NUCLEOTIDE SEQUENCE [LARGE SCALE GENOMIC DNA]</scope>
    <source>
        <strain evidence="1 2">ATCC 14048</strain>
    </source>
</reference>
<dbReference type="AlphaFoldDB" id="A0AAN0Y8A4"/>
<dbReference type="Proteomes" id="UP000092741">
    <property type="component" value="Chromosome 2"/>
</dbReference>
<dbReference type="KEGG" id="vna:PN96_15885"/>
<dbReference type="EMBL" id="CP016346">
    <property type="protein sequence ID" value="ANQ14965.1"/>
    <property type="molecule type" value="Genomic_DNA"/>
</dbReference>
<evidence type="ECO:0000313" key="1">
    <source>
        <dbReference type="EMBL" id="ANQ14965.1"/>
    </source>
</evidence>
<organism evidence="1 2">
    <name type="scientific">Vibrio natriegens NBRC 15636 = ATCC 14048 = DSM 759</name>
    <dbReference type="NCBI Taxonomy" id="1219067"/>
    <lineage>
        <taxon>Bacteria</taxon>
        <taxon>Pseudomonadati</taxon>
        <taxon>Pseudomonadota</taxon>
        <taxon>Gammaproteobacteria</taxon>
        <taxon>Vibrionales</taxon>
        <taxon>Vibrionaceae</taxon>
        <taxon>Vibrio</taxon>
    </lineage>
</organism>